<evidence type="ECO:0000256" key="1">
    <source>
        <dbReference type="ARBA" id="ARBA00005051"/>
    </source>
</evidence>
<dbReference type="Proteomes" id="UP000824469">
    <property type="component" value="Unassembled WGS sequence"/>
</dbReference>
<dbReference type="SUPFAM" id="SSF51717">
    <property type="entry name" value="Dihydropteroate synthetase-like"/>
    <property type="match status" value="1"/>
</dbReference>
<dbReference type="GO" id="GO:0046656">
    <property type="term" value="P:folic acid biosynthetic process"/>
    <property type="evidence" value="ECO:0007669"/>
    <property type="project" value="UniProtKB-KW"/>
</dbReference>
<dbReference type="AlphaFoldDB" id="A0AA38L7S4"/>
<dbReference type="GO" id="GO:0005524">
    <property type="term" value="F:ATP binding"/>
    <property type="evidence" value="ECO:0007669"/>
    <property type="project" value="UniProtKB-KW"/>
</dbReference>
<dbReference type="OMA" id="PYVIMHM"/>
<dbReference type="PANTHER" id="PTHR20941:SF1">
    <property type="entry name" value="FOLIC ACID SYNTHESIS PROTEIN FOL1"/>
    <property type="match status" value="1"/>
</dbReference>
<keyword evidence="5" id="KW-0418">Kinase</keyword>
<feature type="domain" description="Pterin-binding" evidence="8">
    <location>
        <begin position="211"/>
        <end position="342"/>
    </location>
</feature>
<dbReference type="PROSITE" id="PS00792">
    <property type="entry name" value="DHPS_1"/>
    <property type="match status" value="1"/>
</dbReference>
<feature type="non-terminal residue" evidence="9">
    <location>
        <position position="1"/>
    </location>
</feature>
<protein>
    <recommendedName>
        <fullName evidence="2">2-amino-4-hydroxy-6-hydroxymethyldihydropteridine diphosphokinase</fullName>
        <ecNumber evidence="2">2.7.6.3</ecNumber>
    </recommendedName>
</protein>
<keyword evidence="10" id="KW-1185">Reference proteome</keyword>
<evidence type="ECO:0000256" key="3">
    <source>
        <dbReference type="ARBA" id="ARBA00022679"/>
    </source>
</evidence>
<dbReference type="PROSITE" id="PS00793">
    <property type="entry name" value="DHPS_2"/>
    <property type="match status" value="1"/>
</dbReference>
<evidence type="ECO:0000256" key="5">
    <source>
        <dbReference type="ARBA" id="ARBA00022777"/>
    </source>
</evidence>
<dbReference type="Pfam" id="PF01288">
    <property type="entry name" value="HPPK"/>
    <property type="match status" value="1"/>
</dbReference>
<comment type="caution">
    <text evidence="9">The sequence shown here is derived from an EMBL/GenBank/DDBJ whole genome shotgun (WGS) entry which is preliminary data.</text>
</comment>
<comment type="pathway">
    <text evidence="1">Cofactor biosynthesis; tetrahydrofolate biosynthesis; 2-amino-4-hydroxy-6-hydroxymethyl-7,8-dihydropteridine diphosphate from 7,8-dihydroneopterin triphosphate: step 4/4.</text>
</comment>
<dbReference type="GO" id="GO:0004156">
    <property type="term" value="F:dihydropteroate synthase activity"/>
    <property type="evidence" value="ECO:0007669"/>
    <property type="project" value="TreeGrafter"/>
</dbReference>
<evidence type="ECO:0000256" key="4">
    <source>
        <dbReference type="ARBA" id="ARBA00022741"/>
    </source>
</evidence>
<organism evidence="9 10">
    <name type="scientific">Taxus chinensis</name>
    <name type="common">Chinese yew</name>
    <name type="synonym">Taxus wallichiana var. chinensis</name>
    <dbReference type="NCBI Taxonomy" id="29808"/>
    <lineage>
        <taxon>Eukaryota</taxon>
        <taxon>Viridiplantae</taxon>
        <taxon>Streptophyta</taxon>
        <taxon>Embryophyta</taxon>
        <taxon>Tracheophyta</taxon>
        <taxon>Spermatophyta</taxon>
        <taxon>Pinopsida</taxon>
        <taxon>Pinidae</taxon>
        <taxon>Conifers II</taxon>
        <taxon>Cupressales</taxon>
        <taxon>Taxaceae</taxon>
        <taxon>Taxus</taxon>
    </lineage>
</organism>
<dbReference type="InterPro" id="IPR000550">
    <property type="entry name" value="Hppk"/>
</dbReference>
<dbReference type="CDD" id="cd00483">
    <property type="entry name" value="HPPK"/>
    <property type="match status" value="1"/>
</dbReference>
<evidence type="ECO:0000256" key="6">
    <source>
        <dbReference type="ARBA" id="ARBA00022840"/>
    </source>
</evidence>
<accession>A0AA38L7S4</accession>
<evidence type="ECO:0000313" key="9">
    <source>
        <dbReference type="EMBL" id="KAH9315109.1"/>
    </source>
</evidence>
<dbReference type="Gene3D" id="3.30.70.560">
    <property type="entry name" value="7,8-Dihydro-6-hydroxymethylpterin-pyrophosphokinase HPPK"/>
    <property type="match status" value="1"/>
</dbReference>
<dbReference type="GO" id="GO:0016301">
    <property type="term" value="F:kinase activity"/>
    <property type="evidence" value="ECO:0007669"/>
    <property type="project" value="UniProtKB-KW"/>
</dbReference>
<dbReference type="EMBL" id="JAHRHJ020000005">
    <property type="protein sequence ID" value="KAH9315109.1"/>
    <property type="molecule type" value="Genomic_DNA"/>
</dbReference>
<proteinExistence type="predicted"/>
<dbReference type="InterPro" id="IPR011005">
    <property type="entry name" value="Dihydropteroate_synth-like_sf"/>
</dbReference>
<dbReference type="EC" id="2.7.6.3" evidence="2"/>
<dbReference type="InterPro" id="IPR035907">
    <property type="entry name" value="Hppk_sf"/>
</dbReference>
<dbReference type="GO" id="GO:0003848">
    <property type="term" value="F:2-amino-4-hydroxy-6-hydroxymethyldihydropteridine diphosphokinase activity"/>
    <property type="evidence" value="ECO:0007669"/>
    <property type="project" value="UniProtKB-EC"/>
</dbReference>
<dbReference type="InterPro" id="IPR045031">
    <property type="entry name" value="DHP_synth-like"/>
</dbReference>
<gene>
    <name evidence="9" type="ORF">KI387_023736</name>
</gene>
<keyword evidence="7" id="KW-0289">Folate biosynthesis</keyword>
<dbReference type="InterPro" id="IPR000489">
    <property type="entry name" value="Pterin-binding_dom"/>
</dbReference>
<evidence type="ECO:0000256" key="2">
    <source>
        <dbReference type="ARBA" id="ARBA00013253"/>
    </source>
</evidence>
<dbReference type="PROSITE" id="PS50972">
    <property type="entry name" value="PTERIN_BINDING"/>
    <property type="match status" value="1"/>
</dbReference>
<keyword evidence="3" id="KW-0808">Transferase</keyword>
<evidence type="ECO:0000259" key="8">
    <source>
        <dbReference type="PROSITE" id="PS50972"/>
    </source>
</evidence>
<dbReference type="Gene3D" id="3.20.20.20">
    <property type="entry name" value="Dihydropteroate synthase-like"/>
    <property type="match status" value="1"/>
</dbReference>
<keyword evidence="4" id="KW-0547">Nucleotide-binding</keyword>
<keyword evidence="6" id="KW-0067">ATP-binding</keyword>
<dbReference type="NCBIfam" id="TIGR01498">
    <property type="entry name" value="folK"/>
    <property type="match status" value="1"/>
</dbReference>
<sequence length="342" mass="38561">IGHLFYYSTKTSSSYSFIEFHSLEEEVVISLGSNVGNRVENFNRVVDIMKKIGIEVRAHAQLYETTPAYVTNQPFFLNFVVREITKLGPHALLSALKEIEKDLGWTKGIIYGPRPIDLGIIFYGRLKVASDTLRIPHQNVWERAFVLSPLVNLLGLEAKDDIVSCWHTLSGRGGSIFEAWENLGGEHFIGREGMERVFPIRNKLLDWSKRTHVMGLLNLTPDSFRDGGHYVSIEDVVTRVRLMISEGADIIDIGAQSTRPGENKISMKEELSQILPILEVVTQIPEARDKILSVDTFDVKVAYEAIKNRVHVVNDVSGGRLDLNMFSTVVDLGVPYILMHIR</sequence>
<evidence type="ECO:0000256" key="7">
    <source>
        <dbReference type="ARBA" id="ARBA00022909"/>
    </source>
</evidence>
<dbReference type="PANTHER" id="PTHR20941">
    <property type="entry name" value="FOLATE SYNTHESIS PROTEINS"/>
    <property type="match status" value="1"/>
</dbReference>
<evidence type="ECO:0000313" key="10">
    <source>
        <dbReference type="Proteomes" id="UP000824469"/>
    </source>
</evidence>
<dbReference type="GO" id="GO:0046654">
    <property type="term" value="P:tetrahydrofolate biosynthetic process"/>
    <property type="evidence" value="ECO:0007669"/>
    <property type="project" value="TreeGrafter"/>
</dbReference>
<name>A0AA38L7S4_TAXCH</name>
<dbReference type="SUPFAM" id="SSF55083">
    <property type="entry name" value="6-hydroxymethyl-7,8-dihydropterin pyrophosphokinase, HPPK"/>
    <property type="match status" value="1"/>
</dbReference>
<reference evidence="9 10" key="1">
    <citation type="journal article" date="2021" name="Nat. Plants">
        <title>The Taxus genome provides insights into paclitaxel biosynthesis.</title>
        <authorList>
            <person name="Xiong X."/>
            <person name="Gou J."/>
            <person name="Liao Q."/>
            <person name="Li Y."/>
            <person name="Zhou Q."/>
            <person name="Bi G."/>
            <person name="Li C."/>
            <person name="Du R."/>
            <person name="Wang X."/>
            <person name="Sun T."/>
            <person name="Guo L."/>
            <person name="Liang H."/>
            <person name="Lu P."/>
            <person name="Wu Y."/>
            <person name="Zhang Z."/>
            <person name="Ro D.K."/>
            <person name="Shang Y."/>
            <person name="Huang S."/>
            <person name="Yan J."/>
        </authorList>
    </citation>
    <scope>NUCLEOTIDE SEQUENCE [LARGE SCALE GENOMIC DNA]</scope>
    <source>
        <strain evidence="9">Ta-2019</strain>
    </source>
</reference>
<dbReference type="Pfam" id="PF00809">
    <property type="entry name" value="Pterin_bind"/>
    <property type="match status" value="1"/>
</dbReference>
<feature type="non-terminal residue" evidence="9">
    <location>
        <position position="342"/>
    </location>
</feature>